<accession>A0A7R9FW14</accession>
<organism evidence="2">
    <name type="scientific">Timema shepardi</name>
    <name type="common">Walking stick</name>
    <dbReference type="NCBI Taxonomy" id="629360"/>
    <lineage>
        <taxon>Eukaryota</taxon>
        <taxon>Metazoa</taxon>
        <taxon>Ecdysozoa</taxon>
        <taxon>Arthropoda</taxon>
        <taxon>Hexapoda</taxon>
        <taxon>Insecta</taxon>
        <taxon>Pterygota</taxon>
        <taxon>Neoptera</taxon>
        <taxon>Polyneoptera</taxon>
        <taxon>Phasmatodea</taxon>
        <taxon>Timematodea</taxon>
        <taxon>Timematoidea</taxon>
        <taxon>Timematidae</taxon>
        <taxon>Timema</taxon>
    </lineage>
</organism>
<name>A0A7R9FW14_TIMSH</name>
<dbReference type="AlphaFoldDB" id="A0A7R9FW14"/>
<sequence>MVTPASVAYLANALVVLSSTAEDGEIKVVNNDDIMKVTCNGGHRLVSLVLGWILATMKIYCITAYVVHIGQGTTSVGAKRLVNEKMLLRQSIHLEHKKSTHLLRSASSTPTYYRLARCSVTDTYSSPTASLVLTDSSQLTSDSQHLGKLKQIIKGRCTMLIAGTNCFEPWKCPAISATIDLHLFQLPPTPTSSILELLSDTLPSLAPFVGFVENARPLIRLLHVSTLYGIILQPTRIQLEHHIQAVFHVLKKAKTSQSGMRWHPNRSDQMVVMVYVGK</sequence>
<keyword evidence="1" id="KW-0812">Transmembrane</keyword>
<keyword evidence="1" id="KW-1133">Transmembrane helix</keyword>
<evidence type="ECO:0000313" key="2">
    <source>
        <dbReference type="EMBL" id="CAD7256591.1"/>
    </source>
</evidence>
<keyword evidence="1" id="KW-0472">Membrane</keyword>
<dbReference type="EMBL" id="OC000227">
    <property type="protein sequence ID" value="CAD7256591.1"/>
    <property type="molecule type" value="Genomic_DNA"/>
</dbReference>
<reference evidence="2" key="1">
    <citation type="submission" date="2020-11" db="EMBL/GenBank/DDBJ databases">
        <authorList>
            <person name="Tran Van P."/>
        </authorList>
    </citation>
    <scope>NUCLEOTIDE SEQUENCE</scope>
</reference>
<protein>
    <submittedName>
        <fullName evidence="2">Uncharacterized protein</fullName>
    </submittedName>
</protein>
<feature type="transmembrane region" description="Helical" evidence="1">
    <location>
        <begin position="45"/>
        <end position="67"/>
    </location>
</feature>
<gene>
    <name evidence="2" type="ORF">TSIB3V08_LOCUS871</name>
</gene>
<proteinExistence type="predicted"/>
<evidence type="ECO:0000256" key="1">
    <source>
        <dbReference type="SAM" id="Phobius"/>
    </source>
</evidence>